<dbReference type="RefSeq" id="XP_001833600.2">
    <property type="nucleotide sequence ID" value="XM_001833548.2"/>
</dbReference>
<dbReference type="InParanoid" id="A8NGU2"/>
<evidence type="ECO:0000313" key="3">
    <source>
        <dbReference type="Proteomes" id="UP000001861"/>
    </source>
</evidence>
<feature type="compositionally biased region" description="Basic and acidic residues" evidence="1">
    <location>
        <begin position="619"/>
        <end position="628"/>
    </location>
</feature>
<feature type="compositionally biased region" description="Basic and acidic residues" evidence="1">
    <location>
        <begin position="817"/>
        <end position="837"/>
    </location>
</feature>
<gene>
    <name evidence="2" type="ORF">CC1G_03817</name>
</gene>
<name>A8NGU2_COPC7</name>
<dbReference type="GeneID" id="6010098"/>
<dbReference type="OMA" id="IWRTKDY"/>
<dbReference type="VEuPathDB" id="FungiDB:CC1G_03817"/>
<proteinExistence type="predicted"/>
<dbReference type="KEGG" id="cci:CC1G_03817"/>
<feature type="region of interest" description="Disordered" evidence="1">
    <location>
        <begin position="900"/>
        <end position="920"/>
    </location>
</feature>
<feature type="region of interest" description="Disordered" evidence="1">
    <location>
        <begin position="485"/>
        <end position="853"/>
    </location>
</feature>
<evidence type="ECO:0000256" key="1">
    <source>
        <dbReference type="SAM" id="MobiDB-lite"/>
    </source>
</evidence>
<feature type="compositionally biased region" description="Basic and acidic residues" evidence="1">
    <location>
        <begin position="694"/>
        <end position="709"/>
    </location>
</feature>
<feature type="compositionally biased region" description="Basic and acidic residues" evidence="1">
    <location>
        <begin position="996"/>
        <end position="1027"/>
    </location>
</feature>
<dbReference type="Proteomes" id="UP000001861">
    <property type="component" value="Unassembled WGS sequence"/>
</dbReference>
<dbReference type="OrthoDB" id="3270368at2759"/>
<feature type="region of interest" description="Disordered" evidence="1">
    <location>
        <begin position="951"/>
        <end position="1030"/>
    </location>
</feature>
<dbReference type="EMBL" id="AACS02000002">
    <property type="protein sequence ID" value="EAU88145.2"/>
    <property type="molecule type" value="Genomic_DNA"/>
</dbReference>
<reference evidence="2 3" key="1">
    <citation type="journal article" date="2010" name="Proc. Natl. Acad. Sci. U.S.A.">
        <title>Insights into evolution of multicellular fungi from the assembled chromosomes of the mushroom Coprinopsis cinerea (Coprinus cinereus).</title>
        <authorList>
            <person name="Stajich J.E."/>
            <person name="Wilke S.K."/>
            <person name="Ahren D."/>
            <person name="Au C.H."/>
            <person name="Birren B.W."/>
            <person name="Borodovsky M."/>
            <person name="Burns C."/>
            <person name="Canback B."/>
            <person name="Casselton L.A."/>
            <person name="Cheng C.K."/>
            <person name="Deng J."/>
            <person name="Dietrich F.S."/>
            <person name="Fargo D.C."/>
            <person name="Farman M.L."/>
            <person name="Gathman A.C."/>
            <person name="Goldberg J."/>
            <person name="Guigo R."/>
            <person name="Hoegger P.J."/>
            <person name="Hooker J.B."/>
            <person name="Huggins A."/>
            <person name="James T.Y."/>
            <person name="Kamada T."/>
            <person name="Kilaru S."/>
            <person name="Kodira C."/>
            <person name="Kues U."/>
            <person name="Kupfer D."/>
            <person name="Kwan H.S."/>
            <person name="Lomsadze A."/>
            <person name="Li W."/>
            <person name="Lilly W.W."/>
            <person name="Ma L.J."/>
            <person name="Mackey A.J."/>
            <person name="Manning G."/>
            <person name="Martin F."/>
            <person name="Muraguchi H."/>
            <person name="Natvig D.O."/>
            <person name="Palmerini H."/>
            <person name="Ramesh M.A."/>
            <person name="Rehmeyer C.J."/>
            <person name="Roe B.A."/>
            <person name="Shenoy N."/>
            <person name="Stanke M."/>
            <person name="Ter-Hovhannisyan V."/>
            <person name="Tunlid A."/>
            <person name="Velagapudi R."/>
            <person name="Vision T.J."/>
            <person name="Zeng Q."/>
            <person name="Zolan M.E."/>
            <person name="Pukkila P.J."/>
        </authorList>
    </citation>
    <scope>NUCLEOTIDE SEQUENCE [LARGE SCALE GENOMIC DNA]</scope>
    <source>
        <strain evidence="3">Okayama-7 / 130 / ATCC MYA-4618 / FGSC 9003</strain>
    </source>
</reference>
<dbReference type="AlphaFoldDB" id="A8NGU2"/>
<accession>A8NGU2</accession>
<protein>
    <submittedName>
        <fullName evidence="2">Uncharacterized protein</fullName>
    </submittedName>
</protein>
<feature type="compositionally biased region" description="Basic and acidic residues" evidence="1">
    <location>
        <begin position="728"/>
        <end position="761"/>
    </location>
</feature>
<sequence length="1186" mass="130444">MESVKAAISELENGLPSPRERGVAGLDASTAQLSTIETILKLSTISPLTFKRLAEALRTGLQPLYTEQLQLTLRLSLSIFQTIQDEKINQLVGNGHAGIKEGWEMSQAAIIAGILDYLEEDSTVKAKTAVATAFQSLLCRLYFSSTRNDRIEGNSDLLTSVYMLLSDIASGNAEVASNLRRATLLGGTRLGFTIWNTREFLPLEALLELFANLLPSAKGTGKEKRLPFIQQVFNPSIFACSSKIVDVLQSGKTWDDIGTELMDSLASANLAFPQPFQTAFLTIGKGEEKATERIYVDSKVFLMNVQEGESLDVLTIDYNTVIDIEMTPSLGKGITVNVSLTRPPLIGKNMMEASQRNHTAHWVIKNTDKERFISALKERGLSVKQTKEDYSRKLSIAKQIALDGTKNASPPRTTQEKVSVIKQLWDQSTPGEHHAASEDSLPVGSILPPASGELLLRSAEKPPQTLFIDNEGNLSAVPAKAVSPAAKLKTEKGEGGKTVPKSTLPLATEPNVQPLKSGKRSNPVILLSDDEVDEGGSPEFTPSPAPKRPKKALPKVAPTPPSEPKTRQAKRKALENLRTKENLQTGQVGAARDGSPCLEGKKRKLDEPATAETPVKRLRSSDTPDVQKENFIFAPVPLRANARFTVASKKPQDRPKPTLATPATSVPRKAAMKNRAGKAKEMKQPTRASNRAKAASEKKQPAIKVKLEVQDDSAPLLLPESEDTIPPKAERVRGRRQVDVKQEVRDEKVRLTSEPGSDHLASRSHAGENAAKTSSKLAAQLKDFPSRQQRKKKKAPWESDSFIQKIKQESTPEPFELSERDRDLERPSMEVLPKEPVESIPALEQGSSDDYEGDTKTFVEEYMVPTKTGNSSPDIILSEINQPERPETPKDMIVTMIDLTHSPTPEKQAVVAKPKPKPKRLSEIGIQAGTTSQLELMKHESPLPARPVCEKQEVVPPSPPAARKADTLKVPVPKVTFQDLPKPAMSEDPAGTRSKLSVDGDQSRKRDDVSPFRTQRHEERSGTADRHAKQRQAALAVLEAEQANEAVIEALNKIHNELIKAVIGRFDSTSQEARRSKMSILRSAAEHLEVLRIDSLVPFTPNLFDDWLAHKFVSSARHFNAFVDLEADYAARRKKISDEIESFQKAGNRATNAVKAIIKTHNQNGLSKKFPTSLFPKPFSAKAHRR</sequence>
<evidence type="ECO:0000313" key="2">
    <source>
        <dbReference type="EMBL" id="EAU88145.2"/>
    </source>
</evidence>
<comment type="caution">
    <text evidence="2">The sequence shown here is derived from an EMBL/GenBank/DDBJ whole genome shotgun (WGS) entry which is preliminary data.</text>
</comment>
<keyword evidence="3" id="KW-1185">Reference proteome</keyword>
<dbReference type="HOGENOM" id="CLU_272366_0_0_1"/>
<dbReference type="eggNOG" id="ENOG502SPMV">
    <property type="taxonomic scope" value="Eukaryota"/>
</dbReference>
<feature type="compositionally biased region" description="Basic and acidic residues" evidence="1">
    <location>
        <begin position="572"/>
        <end position="581"/>
    </location>
</feature>
<organism evidence="2 3">
    <name type="scientific">Coprinopsis cinerea (strain Okayama-7 / 130 / ATCC MYA-4618 / FGSC 9003)</name>
    <name type="common">Inky cap fungus</name>
    <name type="synonym">Hormographiella aspergillata</name>
    <dbReference type="NCBI Taxonomy" id="240176"/>
    <lineage>
        <taxon>Eukaryota</taxon>
        <taxon>Fungi</taxon>
        <taxon>Dikarya</taxon>
        <taxon>Basidiomycota</taxon>
        <taxon>Agaricomycotina</taxon>
        <taxon>Agaricomycetes</taxon>
        <taxon>Agaricomycetidae</taxon>
        <taxon>Agaricales</taxon>
        <taxon>Agaricineae</taxon>
        <taxon>Psathyrellaceae</taxon>
        <taxon>Coprinopsis</taxon>
    </lineage>
</organism>